<proteinExistence type="predicted"/>
<sequence>MLTGSWTAKTYTTFYYSFAGGAYTVTSADPLEYIVWAGTSGTVEGIPHSMNYLLNPGGAGTVAIQPYFKASSGDNQYFNEAGYRATMIVMEIGA</sequence>
<reference evidence="1" key="1">
    <citation type="submission" date="2018-05" db="EMBL/GenBank/DDBJ databases">
        <authorList>
            <person name="Lanie J.A."/>
            <person name="Ng W.-L."/>
            <person name="Kazmierczak K.M."/>
            <person name="Andrzejewski T.M."/>
            <person name="Davidsen T.M."/>
            <person name="Wayne K.J."/>
            <person name="Tettelin H."/>
            <person name="Glass J.I."/>
            <person name="Rusch D."/>
            <person name="Podicherti R."/>
            <person name="Tsui H.-C.T."/>
            <person name="Winkler M.E."/>
        </authorList>
    </citation>
    <scope>NUCLEOTIDE SEQUENCE</scope>
</reference>
<dbReference type="EMBL" id="UINC01180371">
    <property type="protein sequence ID" value="SVD89531.1"/>
    <property type="molecule type" value="Genomic_DNA"/>
</dbReference>
<organism evidence="1">
    <name type="scientific">marine metagenome</name>
    <dbReference type="NCBI Taxonomy" id="408172"/>
    <lineage>
        <taxon>unclassified sequences</taxon>
        <taxon>metagenomes</taxon>
        <taxon>ecological metagenomes</taxon>
    </lineage>
</organism>
<name>A0A382Z260_9ZZZZ</name>
<accession>A0A382Z260</accession>
<dbReference type="AlphaFoldDB" id="A0A382Z260"/>
<evidence type="ECO:0000313" key="1">
    <source>
        <dbReference type="EMBL" id="SVD89531.1"/>
    </source>
</evidence>
<protein>
    <submittedName>
        <fullName evidence="1">Uncharacterized protein</fullName>
    </submittedName>
</protein>
<gene>
    <name evidence="1" type="ORF">METZ01_LOCUS442385</name>
</gene>